<keyword evidence="1" id="KW-1133">Transmembrane helix</keyword>
<dbReference type="Proteomes" id="UP000512184">
    <property type="component" value="Chromosome"/>
</dbReference>
<sequence length="370" mass="41979">MIVTFDKYFAPKLGPDAFERLGNMLLYPIVRGFGSLISVKTIGKTRLTFFSEKTIVLCKRIIYIVCCILAAPIACLLVLAGLISYTCSTTYQRTFKLFENYFAMRKQIQEDFLEKLSPIITLQKHLRSYVTRKLLIQKELFPEYKAICDAILTNDLSDITCCSKTGDLVYTSKQCPSLLFKKIGASRARQHIFDNMALNNCLAKTGVNSLQILPASCYKDFLIEEKPFGQGAIDTLIAYRLNPSLFDQAIKNLCKLFHFYHLPELFTKSSELPKASTYSKLLLGFEESKPNLSQDSSSLNPIIYLTGIHHILEEPTPSLAEKLSHLFPYHKFLIQKEVADLKAFTTQKMPIPKRKIASSSFEEATLFKAL</sequence>
<name>A0ABX6IR64_9CHLA</name>
<evidence type="ECO:0000313" key="3">
    <source>
        <dbReference type="Proteomes" id="UP000512184"/>
    </source>
</evidence>
<keyword evidence="3" id="KW-1185">Reference proteome</keyword>
<dbReference type="EMBL" id="CP035278">
    <property type="protein sequence ID" value="QHP83347.1"/>
    <property type="molecule type" value="Genomic_DNA"/>
</dbReference>
<evidence type="ECO:0000256" key="1">
    <source>
        <dbReference type="SAM" id="Phobius"/>
    </source>
</evidence>
<organism evidence="2 3">
    <name type="scientific">Chlamydia suis</name>
    <dbReference type="NCBI Taxonomy" id="83559"/>
    <lineage>
        <taxon>Bacteria</taxon>
        <taxon>Pseudomonadati</taxon>
        <taxon>Chlamydiota</taxon>
        <taxon>Chlamydiia</taxon>
        <taxon>Chlamydiales</taxon>
        <taxon>Chlamydiaceae</taxon>
        <taxon>Chlamydia/Chlamydophila group</taxon>
        <taxon>Chlamydia</taxon>
    </lineage>
</organism>
<reference evidence="2" key="1">
    <citation type="submission" date="2019-01" db="EMBL/GenBank/DDBJ databases">
        <title>Whole genome sequencing and annotation enables comparative genome analysis that reveals unique features of the Chlamydia suis R19 Genome.</title>
        <authorList>
            <person name="Dimond Z.E."/>
        </authorList>
    </citation>
    <scope>NUCLEOTIDE SEQUENCE [LARGE SCALE GENOMIC DNA]</scope>
    <source>
        <strain evidence="2">R19</strain>
    </source>
</reference>
<accession>A0ABX6IR64</accession>
<keyword evidence="1" id="KW-0812">Transmembrane</keyword>
<evidence type="ECO:0000313" key="2">
    <source>
        <dbReference type="EMBL" id="QHP83347.1"/>
    </source>
</evidence>
<protein>
    <submittedName>
        <fullName evidence="2">Uncharacterized protein</fullName>
    </submittedName>
</protein>
<proteinExistence type="predicted"/>
<keyword evidence="1" id="KW-0472">Membrane</keyword>
<gene>
    <name evidence="2" type="primary">hypothetical protein</name>
    <name evidence="2" type="ORF">Chls_472</name>
</gene>
<feature type="transmembrane region" description="Helical" evidence="1">
    <location>
        <begin position="60"/>
        <end position="85"/>
    </location>
</feature>
<dbReference type="RefSeq" id="WP_231911726.1">
    <property type="nucleotide sequence ID" value="NZ_CP035278.1"/>
</dbReference>